<name>A0ABQ2UFY2_9PSEU</name>
<proteinExistence type="predicted"/>
<dbReference type="Proteomes" id="UP000649573">
    <property type="component" value="Unassembled WGS sequence"/>
</dbReference>
<accession>A0ABQ2UFY2</accession>
<evidence type="ECO:0000313" key="2">
    <source>
        <dbReference type="Proteomes" id="UP000649573"/>
    </source>
</evidence>
<evidence type="ECO:0000313" key="1">
    <source>
        <dbReference type="EMBL" id="GGU31483.1"/>
    </source>
</evidence>
<gene>
    <name evidence="1" type="ORF">GCM10010178_24760</name>
</gene>
<sequence length="100" mass="10200">MTAAIDTPAVRCGTTSSSDAITDTIAPPSGNACMSADRAVTSRHASSRLNTPATCAAAISPIECPTRWSGLTPNHSSNRYSATSTAKIAGCANPVWFNAS</sequence>
<protein>
    <submittedName>
        <fullName evidence="1">Uncharacterized protein</fullName>
    </submittedName>
</protein>
<organism evidence="1 2">
    <name type="scientific">Lentzea flava</name>
    <dbReference type="NCBI Taxonomy" id="103732"/>
    <lineage>
        <taxon>Bacteria</taxon>
        <taxon>Bacillati</taxon>
        <taxon>Actinomycetota</taxon>
        <taxon>Actinomycetes</taxon>
        <taxon>Pseudonocardiales</taxon>
        <taxon>Pseudonocardiaceae</taxon>
        <taxon>Lentzea</taxon>
    </lineage>
</organism>
<reference evidence="2" key="1">
    <citation type="journal article" date="2019" name="Int. J. Syst. Evol. Microbiol.">
        <title>The Global Catalogue of Microorganisms (GCM) 10K type strain sequencing project: providing services to taxonomists for standard genome sequencing and annotation.</title>
        <authorList>
            <consortium name="The Broad Institute Genomics Platform"/>
            <consortium name="The Broad Institute Genome Sequencing Center for Infectious Disease"/>
            <person name="Wu L."/>
            <person name="Ma J."/>
        </authorList>
    </citation>
    <scope>NUCLEOTIDE SEQUENCE [LARGE SCALE GENOMIC DNA]</scope>
    <source>
        <strain evidence="2">JCM 3296</strain>
    </source>
</reference>
<dbReference type="EMBL" id="BMRE01000007">
    <property type="protein sequence ID" value="GGU31483.1"/>
    <property type="molecule type" value="Genomic_DNA"/>
</dbReference>
<keyword evidence="2" id="KW-1185">Reference proteome</keyword>
<comment type="caution">
    <text evidence="1">The sequence shown here is derived from an EMBL/GenBank/DDBJ whole genome shotgun (WGS) entry which is preliminary data.</text>
</comment>